<dbReference type="OrthoDB" id="5724722at2759"/>
<sequence length="266" mass="30197">MSLLQFNPGHETAIQEALLLWRTEPDLYRLNSSSLLNGGFITPGSNWKLEHMLAFHMIPILDLDSQHISLNRDDIYDKNYGKLLHSDSPQDAGTQAQTIACIVQLMQLVERRKEYDLDLSSTSDEGEKLEVSSTAFASSLCKMFLEVLGLHNIYPPSWDYTAKAAYNIQILLGVTGNVRADGVIMFAESRHNRQAAVWIEVKPLMYAPRNKNNYETTLPQKAAEALAIVQSRGRQHEKDQEVFGIEFSHRFATFWHAIFPEAKQDT</sequence>
<organism evidence="1 2">
    <name type="scientific">Mortierella isabellina</name>
    <name type="common">Filamentous fungus</name>
    <name type="synonym">Umbelopsis isabellina</name>
    <dbReference type="NCBI Taxonomy" id="91625"/>
    <lineage>
        <taxon>Eukaryota</taxon>
        <taxon>Fungi</taxon>
        <taxon>Fungi incertae sedis</taxon>
        <taxon>Mucoromycota</taxon>
        <taxon>Mucoromycotina</taxon>
        <taxon>Umbelopsidomycetes</taxon>
        <taxon>Umbelopsidales</taxon>
        <taxon>Umbelopsidaceae</taxon>
        <taxon>Umbelopsis</taxon>
    </lineage>
</organism>
<reference evidence="1" key="1">
    <citation type="submission" date="2020-12" db="EMBL/GenBank/DDBJ databases">
        <title>Metabolic potential, ecology and presence of endohyphal bacteria is reflected in genomic diversity of Mucoromycotina.</title>
        <authorList>
            <person name="Muszewska A."/>
            <person name="Okrasinska A."/>
            <person name="Steczkiewicz K."/>
            <person name="Drgas O."/>
            <person name="Orlowska M."/>
            <person name="Perlinska-Lenart U."/>
            <person name="Aleksandrzak-Piekarczyk T."/>
            <person name="Szatraj K."/>
            <person name="Zielenkiewicz U."/>
            <person name="Pilsyk S."/>
            <person name="Malc E."/>
            <person name="Mieczkowski P."/>
            <person name="Kruszewska J.S."/>
            <person name="Biernat P."/>
            <person name="Pawlowska J."/>
        </authorList>
    </citation>
    <scope>NUCLEOTIDE SEQUENCE</scope>
    <source>
        <strain evidence="1">WA0000067209</strain>
    </source>
</reference>
<comment type="caution">
    <text evidence="1">The sequence shown here is derived from an EMBL/GenBank/DDBJ whole genome shotgun (WGS) entry which is preliminary data.</text>
</comment>
<dbReference type="Proteomes" id="UP000654370">
    <property type="component" value="Unassembled WGS sequence"/>
</dbReference>
<accession>A0A8H7PXE0</accession>
<protein>
    <submittedName>
        <fullName evidence="1">Uncharacterized protein</fullName>
    </submittedName>
</protein>
<name>A0A8H7PXE0_MORIS</name>
<dbReference type="AlphaFoldDB" id="A0A8H7PXE0"/>
<proteinExistence type="predicted"/>
<keyword evidence="2" id="KW-1185">Reference proteome</keyword>
<evidence type="ECO:0000313" key="2">
    <source>
        <dbReference type="Proteomes" id="UP000654370"/>
    </source>
</evidence>
<evidence type="ECO:0000313" key="1">
    <source>
        <dbReference type="EMBL" id="KAG2182127.1"/>
    </source>
</evidence>
<dbReference type="EMBL" id="JAEPQZ010000004">
    <property type="protein sequence ID" value="KAG2182127.1"/>
    <property type="molecule type" value="Genomic_DNA"/>
</dbReference>
<gene>
    <name evidence="1" type="ORF">INT43_007054</name>
</gene>